<reference evidence="1" key="1">
    <citation type="submission" date="2020-08" db="EMBL/GenBank/DDBJ databases">
        <title>Multicomponent nature underlies the extraordinary mechanical properties of spider dragline silk.</title>
        <authorList>
            <person name="Kono N."/>
            <person name="Nakamura H."/>
            <person name="Mori M."/>
            <person name="Yoshida Y."/>
            <person name="Ohtoshi R."/>
            <person name="Malay A.D."/>
            <person name="Moran D.A.P."/>
            <person name="Tomita M."/>
            <person name="Numata K."/>
            <person name="Arakawa K."/>
        </authorList>
    </citation>
    <scope>NUCLEOTIDE SEQUENCE</scope>
</reference>
<sequence length="112" mass="12763">MKRKENFQWLPKELHQLKYEAISVPQGSVRLVKKTQERKSSTCYLLITKGVTSSSPVPLKTRRERERCVKFVKRAQTSSCWNGVVVKRPAQGIVLVNHGSKITRSVSKKALV</sequence>
<gene>
    <name evidence="1" type="primary">NCL1_19997</name>
    <name evidence="1" type="ORF">TNCV_2787961</name>
</gene>
<dbReference type="Proteomes" id="UP000887159">
    <property type="component" value="Unassembled WGS sequence"/>
</dbReference>
<accession>A0A8X6VFJ1</accession>
<organism evidence="1 2">
    <name type="scientific">Trichonephila clavipes</name>
    <name type="common">Golden silk orbweaver</name>
    <name type="synonym">Nephila clavipes</name>
    <dbReference type="NCBI Taxonomy" id="2585209"/>
    <lineage>
        <taxon>Eukaryota</taxon>
        <taxon>Metazoa</taxon>
        <taxon>Ecdysozoa</taxon>
        <taxon>Arthropoda</taxon>
        <taxon>Chelicerata</taxon>
        <taxon>Arachnida</taxon>
        <taxon>Araneae</taxon>
        <taxon>Araneomorphae</taxon>
        <taxon>Entelegynae</taxon>
        <taxon>Araneoidea</taxon>
        <taxon>Nephilidae</taxon>
        <taxon>Trichonephila</taxon>
    </lineage>
</organism>
<dbReference type="EMBL" id="BMAU01021340">
    <property type="protein sequence ID" value="GFY16672.1"/>
    <property type="molecule type" value="Genomic_DNA"/>
</dbReference>
<dbReference type="AlphaFoldDB" id="A0A8X6VFJ1"/>
<evidence type="ECO:0000313" key="2">
    <source>
        <dbReference type="Proteomes" id="UP000887159"/>
    </source>
</evidence>
<keyword evidence="2" id="KW-1185">Reference proteome</keyword>
<proteinExistence type="predicted"/>
<name>A0A8X6VFJ1_TRICX</name>
<comment type="caution">
    <text evidence="1">The sequence shown here is derived from an EMBL/GenBank/DDBJ whole genome shotgun (WGS) entry which is preliminary data.</text>
</comment>
<evidence type="ECO:0000313" key="1">
    <source>
        <dbReference type="EMBL" id="GFY16672.1"/>
    </source>
</evidence>
<protein>
    <submittedName>
        <fullName evidence="1">Uncharacterized protein</fullName>
    </submittedName>
</protein>